<dbReference type="EMBL" id="JBBPCB010000005">
    <property type="protein sequence ID" value="MEK8180487.1"/>
    <property type="molecule type" value="Genomic_DNA"/>
</dbReference>
<feature type="transmembrane region" description="Helical" evidence="1">
    <location>
        <begin position="7"/>
        <end position="23"/>
    </location>
</feature>
<protein>
    <submittedName>
        <fullName evidence="2">DUF4345 domain-containing protein</fullName>
    </submittedName>
</protein>
<feature type="transmembrane region" description="Helical" evidence="1">
    <location>
        <begin position="95"/>
        <end position="113"/>
    </location>
</feature>
<dbReference type="InterPro" id="IPR025597">
    <property type="entry name" value="DUF4345"/>
</dbReference>
<dbReference type="RefSeq" id="WP_187659770.1">
    <property type="nucleotide sequence ID" value="NZ_JACTAB010000002.1"/>
</dbReference>
<name>A0ABU9E3M5_9FLAO</name>
<keyword evidence="1" id="KW-0812">Transmembrane</keyword>
<dbReference type="Proteomes" id="UP001491349">
    <property type="component" value="Unassembled WGS sequence"/>
</dbReference>
<feature type="transmembrane region" description="Helical" evidence="1">
    <location>
        <begin position="67"/>
        <end position="89"/>
    </location>
</feature>
<accession>A0ABU9E3M5</accession>
<reference evidence="2 3" key="1">
    <citation type="submission" date="2024-04" db="EMBL/GenBank/DDBJ databases">
        <title>draft genome sequnece of Flavobacterium buctense JCM 30750.</title>
        <authorList>
            <person name="Kim D.-U."/>
        </authorList>
    </citation>
    <scope>NUCLEOTIDE SEQUENCE [LARGE SCALE GENOMIC DNA]</scope>
    <source>
        <strain evidence="2 3">JCM 30750</strain>
    </source>
</reference>
<proteinExistence type="predicted"/>
<keyword evidence="1" id="KW-0472">Membrane</keyword>
<gene>
    <name evidence="2" type="ORF">WMW71_09060</name>
</gene>
<evidence type="ECO:0000313" key="3">
    <source>
        <dbReference type="Proteomes" id="UP001491349"/>
    </source>
</evidence>
<evidence type="ECO:0000313" key="2">
    <source>
        <dbReference type="EMBL" id="MEK8180487.1"/>
    </source>
</evidence>
<sequence length="121" mass="13458">MKNLHLIISIIVVIPVGCIYGFYPDFLFEVTLNSIDEANIFKAIMGLYLGFSILWILGILKPSLWKVATVSNIIFMLGLAFGRIFSIIFDGIPTTIFVLGIIGELALGFYALIQLQKKNSN</sequence>
<comment type="caution">
    <text evidence="2">The sequence shown here is derived from an EMBL/GenBank/DDBJ whole genome shotgun (WGS) entry which is preliminary data.</text>
</comment>
<keyword evidence="1" id="KW-1133">Transmembrane helix</keyword>
<dbReference type="Pfam" id="PF14248">
    <property type="entry name" value="DUF4345"/>
    <property type="match status" value="1"/>
</dbReference>
<feature type="transmembrane region" description="Helical" evidence="1">
    <location>
        <begin position="43"/>
        <end position="60"/>
    </location>
</feature>
<keyword evidence="3" id="KW-1185">Reference proteome</keyword>
<evidence type="ECO:0000256" key="1">
    <source>
        <dbReference type="SAM" id="Phobius"/>
    </source>
</evidence>
<organism evidence="2 3">
    <name type="scientific">Flavobacterium buctense</name>
    <dbReference type="NCBI Taxonomy" id="1648146"/>
    <lineage>
        <taxon>Bacteria</taxon>
        <taxon>Pseudomonadati</taxon>
        <taxon>Bacteroidota</taxon>
        <taxon>Flavobacteriia</taxon>
        <taxon>Flavobacteriales</taxon>
        <taxon>Flavobacteriaceae</taxon>
        <taxon>Flavobacterium</taxon>
    </lineage>
</organism>